<sequence>MDELKKLFLGSIVVGIIAGSLVSLY</sequence>
<name>A0AAI9F208_9BACT</name>
<evidence type="ECO:0000256" key="1">
    <source>
        <dbReference type="SAM" id="Phobius"/>
    </source>
</evidence>
<reference evidence="2 3" key="1">
    <citation type="journal article" date="2011" name="Stand. Genomic Sci.">
        <title>Draft genome sequence of Caminibacter mediatlanticus strain TB-2, an epsilonproteobacterium isolated from a deep-sea hydrothermal vent.</title>
        <authorList>
            <person name="Giovannelli D."/>
            <person name="Ferriera S."/>
            <person name="Johnson J."/>
            <person name="Kravitz S."/>
            <person name="Perez-Rodriguez I."/>
            <person name="Ricci J."/>
            <person name="O'Brien C."/>
            <person name="Voordeckers J.W."/>
            <person name="Bini E."/>
            <person name="Vetriani C."/>
        </authorList>
    </citation>
    <scope>NUCLEOTIDE SEQUENCE [LARGE SCALE GENOMIC DNA]</scope>
    <source>
        <strain evidence="2 3">TB-2</strain>
    </source>
</reference>
<comment type="caution">
    <text evidence="2">The sequence shown here is derived from an EMBL/GenBank/DDBJ whole genome shotgun (WGS) entry which is preliminary data.</text>
</comment>
<dbReference type="AlphaFoldDB" id="A0AAI9F208"/>
<accession>A0AAI9F208</accession>
<feature type="non-terminal residue" evidence="2">
    <location>
        <position position="25"/>
    </location>
</feature>
<dbReference type="Proteomes" id="UP000003288">
    <property type="component" value="Unassembled WGS sequence"/>
</dbReference>
<keyword evidence="1" id="KW-0472">Membrane</keyword>
<dbReference type="EMBL" id="ABCJ01000009">
    <property type="protein sequence ID" value="EDM23106.1"/>
    <property type="molecule type" value="Genomic_DNA"/>
</dbReference>
<keyword evidence="1" id="KW-0812">Transmembrane</keyword>
<evidence type="ECO:0000313" key="3">
    <source>
        <dbReference type="Proteomes" id="UP000003288"/>
    </source>
</evidence>
<proteinExistence type="predicted"/>
<evidence type="ECO:0000313" key="2">
    <source>
        <dbReference type="EMBL" id="EDM23106.1"/>
    </source>
</evidence>
<keyword evidence="1" id="KW-1133">Transmembrane helix</keyword>
<gene>
    <name evidence="2" type="ORF">CMTB2_05722</name>
</gene>
<organism evidence="2 3">
    <name type="scientific">Caminibacter mediatlanticus TB-2</name>
    <dbReference type="NCBI Taxonomy" id="391592"/>
    <lineage>
        <taxon>Bacteria</taxon>
        <taxon>Pseudomonadati</taxon>
        <taxon>Campylobacterota</taxon>
        <taxon>Epsilonproteobacteria</taxon>
        <taxon>Nautiliales</taxon>
        <taxon>Nautiliaceae</taxon>
        <taxon>Caminibacter</taxon>
    </lineage>
</organism>
<feature type="transmembrane region" description="Helical" evidence="1">
    <location>
        <begin position="7"/>
        <end position="24"/>
    </location>
</feature>
<protein>
    <submittedName>
        <fullName evidence="2">Uncharacterized protein</fullName>
    </submittedName>
</protein>